<keyword evidence="3 6" id="KW-0812">Transmembrane</keyword>
<dbReference type="OrthoDB" id="3257095at2759"/>
<feature type="transmembrane region" description="Helical" evidence="6">
    <location>
        <begin position="269"/>
        <end position="293"/>
    </location>
</feature>
<feature type="transmembrane region" description="Helical" evidence="6">
    <location>
        <begin position="108"/>
        <end position="131"/>
    </location>
</feature>
<dbReference type="Proteomes" id="UP000886520">
    <property type="component" value="Chromosome 7"/>
</dbReference>
<dbReference type="Pfam" id="PF13520">
    <property type="entry name" value="AA_permease_2"/>
    <property type="match status" value="1"/>
</dbReference>
<dbReference type="GO" id="GO:0022857">
    <property type="term" value="F:transmembrane transporter activity"/>
    <property type="evidence" value="ECO:0007669"/>
    <property type="project" value="InterPro"/>
</dbReference>
<feature type="transmembrane region" description="Helical" evidence="6">
    <location>
        <begin position="380"/>
        <end position="400"/>
    </location>
</feature>
<comment type="subcellular location">
    <subcellularLocation>
        <location evidence="1">Membrane</location>
        <topology evidence="1">Multi-pass membrane protein</topology>
    </subcellularLocation>
</comment>
<evidence type="ECO:0000256" key="1">
    <source>
        <dbReference type="ARBA" id="ARBA00004141"/>
    </source>
</evidence>
<evidence type="ECO:0000256" key="5">
    <source>
        <dbReference type="ARBA" id="ARBA00023136"/>
    </source>
</evidence>
<feature type="transmembrane region" description="Helical" evidence="6">
    <location>
        <begin position="151"/>
        <end position="173"/>
    </location>
</feature>
<feature type="transmembrane region" description="Helical" evidence="6">
    <location>
        <begin position="32"/>
        <end position="51"/>
    </location>
</feature>
<feature type="transmembrane region" description="Helical" evidence="6">
    <location>
        <begin position="233"/>
        <end position="257"/>
    </location>
</feature>
<proteinExistence type="predicted"/>
<dbReference type="AlphaFoldDB" id="A0A9D4ZL15"/>
<dbReference type="Gene3D" id="1.20.1740.10">
    <property type="entry name" value="Amino acid/polyamine transporter I"/>
    <property type="match status" value="1"/>
</dbReference>
<dbReference type="InterPro" id="IPR002293">
    <property type="entry name" value="AA/rel_permease1"/>
</dbReference>
<feature type="transmembrane region" description="Helical" evidence="6">
    <location>
        <begin position="180"/>
        <end position="205"/>
    </location>
</feature>
<dbReference type="GO" id="GO:0016020">
    <property type="term" value="C:membrane"/>
    <property type="evidence" value="ECO:0007669"/>
    <property type="project" value="UniProtKB-SubCell"/>
</dbReference>
<evidence type="ECO:0000313" key="7">
    <source>
        <dbReference type="EMBL" id="KAI5077096.1"/>
    </source>
</evidence>
<dbReference type="EMBL" id="JABFUD020000007">
    <property type="protein sequence ID" value="KAI5077096.1"/>
    <property type="molecule type" value="Genomic_DNA"/>
</dbReference>
<organism evidence="7 8">
    <name type="scientific">Adiantum capillus-veneris</name>
    <name type="common">Maidenhair fern</name>
    <dbReference type="NCBI Taxonomy" id="13818"/>
    <lineage>
        <taxon>Eukaryota</taxon>
        <taxon>Viridiplantae</taxon>
        <taxon>Streptophyta</taxon>
        <taxon>Embryophyta</taxon>
        <taxon>Tracheophyta</taxon>
        <taxon>Polypodiopsida</taxon>
        <taxon>Polypodiidae</taxon>
        <taxon>Polypodiales</taxon>
        <taxon>Pteridineae</taxon>
        <taxon>Pteridaceae</taxon>
        <taxon>Vittarioideae</taxon>
        <taxon>Adiantum</taxon>
    </lineage>
</organism>
<evidence type="ECO:0000256" key="2">
    <source>
        <dbReference type="ARBA" id="ARBA00022448"/>
    </source>
</evidence>
<feature type="transmembrane region" description="Helical" evidence="6">
    <location>
        <begin position="448"/>
        <end position="468"/>
    </location>
</feature>
<evidence type="ECO:0000313" key="8">
    <source>
        <dbReference type="Proteomes" id="UP000886520"/>
    </source>
</evidence>
<feature type="transmembrane region" description="Helical" evidence="6">
    <location>
        <begin position="480"/>
        <end position="498"/>
    </location>
</feature>
<comment type="caution">
    <text evidence="7">The sequence shown here is derived from an EMBL/GenBank/DDBJ whole genome shotgun (WGS) entry which is preliminary data.</text>
</comment>
<reference evidence="7" key="1">
    <citation type="submission" date="2021-01" db="EMBL/GenBank/DDBJ databases">
        <title>Adiantum capillus-veneris genome.</title>
        <authorList>
            <person name="Fang Y."/>
            <person name="Liao Q."/>
        </authorList>
    </citation>
    <scope>NUCLEOTIDE SEQUENCE</scope>
    <source>
        <strain evidence="7">H3</strain>
        <tissue evidence="7">Leaf</tissue>
    </source>
</reference>
<keyword evidence="8" id="KW-1185">Reference proteome</keyword>
<evidence type="ECO:0000256" key="4">
    <source>
        <dbReference type="ARBA" id="ARBA00022989"/>
    </source>
</evidence>
<protein>
    <submittedName>
        <fullName evidence="7">Uncharacterized protein</fullName>
    </submittedName>
</protein>
<feature type="transmembrane region" description="Helical" evidence="6">
    <location>
        <begin position="330"/>
        <end position="359"/>
    </location>
</feature>
<evidence type="ECO:0000256" key="6">
    <source>
        <dbReference type="SAM" id="Phobius"/>
    </source>
</evidence>
<evidence type="ECO:0000256" key="3">
    <source>
        <dbReference type="ARBA" id="ARBA00022692"/>
    </source>
</evidence>
<dbReference type="PANTHER" id="PTHR45649:SF26">
    <property type="entry name" value="OS04G0435100 PROTEIN"/>
    <property type="match status" value="1"/>
</dbReference>
<dbReference type="PIRSF" id="PIRSF006060">
    <property type="entry name" value="AA_transporter"/>
    <property type="match status" value="1"/>
</dbReference>
<sequence>MSSPMALDRAERRLNELGYKQELRRTMTTAKVIGIAFSTVTLFAGIIPLYGFSLSFVGPVGVVWGWVIVCFFTWFIALALAEICSSFPTTGSLYFWTAHLAGPRWGPFASWCCAWLELVGAIAGVASQAYAGSQVLQNIILLATGTHKNGGYLAPPWLFLIMYIALAVIWAFLNTFTLDIVSYFGIASVWWQVIGGLLLVFYLPFVAPKTQPASFVFLNLEEFPSFDTVPSKAYGFILSFLVAQYSLFGYDAAAHLTEETKGADTTGPIAILCSVGMISILGGAVVLALTFSIQDPQYLYDPNNETAGEYVPAQILFDAFYGRYHSVTGAVMMLTIIMGSFFFGGIATVTSAARIVYAFARDGGIPRSKTWRKLHSKRKVPVNAVWLCTAIAIVMAIPILKLSMVFTAMSSICTIGWVGAYAVPLFARMVVAEEDFKRGPFHLGKGSRWVCGVGFVWVCYTCSAFLLPTSYPIEWGTFNYAPLAVGLVMGFSMLWWLLDARKWFAGPVKNAHQPLPT</sequence>
<keyword evidence="2" id="KW-0813">Transport</keyword>
<feature type="transmembrane region" description="Helical" evidence="6">
    <location>
        <begin position="63"/>
        <end position="96"/>
    </location>
</feature>
<gene>
    <name evidence="7" type="ORF">GOP47_0006920</name>
</gene>
<keyword evidence="4 6" id="KW-1133">Transmembrane helix</keyword>
<accession>A0A9D4ZL15</accession>
<dbReference type="PANTHER" id="PTHR45649">
    <property type="entry name" value="AMINO-ACID PERMEASE BAT1"/>
    <property type="match status" value="1"/>
</dbReference>
<name>A0A9D4ZL15_ADICA</name>
<keyword evidence="5 6" id="KW-0472">Membrane</keyword>
<feature type="transmembrane region" description="Helical" evidence="6">
    <location>
        <begin position="406"/>
        <end position="427"/>
    </location>
</feature>